<dbReference type="GO" id="GO:0050821">
    <property type="term" value="P:protein stabilization"/>
    <property type="evidence" value="ECO:0007669"/>
    <property type="project" value="InterPro"/>
</dbReference>
<dbReference type="PANTHER" id="PTHR47637:SF1">
    <property type="entry name" value="CHAPERONE SURA"/>
    <property type="match status" value="1"/>
</dbReference>
<dbReference type="PROSITE" id="PS01096">
    <property type="entry name" value="PPIC_PPIASE_1"/>
    <property type="match status" value="1"/>
</dbReference>
<sequence length="439" mass="49094" precursor="true">MTTRQSIIKGLSILLFGLAPLFGLSQQAQGETVKPVDEIIAIVDDDIIVRSELENEMMKIVAQLRQQEQRLPPKPVLERQLLGRLILKKLQLAAAARAGINVSEDIVAQAINNIAQNNNLSLSEFRSTLERSGISFQSFRKGIQEEIIMQQLQDQEVRRRVRVTDQEVEAYIARQANTVGERSAYHLEHILIATPEAASPEQMKRAREKADAVVASLRGGAAFADVAITESDGRQALEGGDLGWRKANQLPTIFADLVISMERGDISEPIRTASGYHIIRLDDYKGGDRKIITQSHVRHILISTNEVTSNNDARIRLEQLRQRIIGGDDFAALARSHSDDKSSAIKGGDLGWITPGALLPRFEEEIAKLSPGELTEPFRTEYGWHLAQLIDRRQHDSTAEVQKAEARKTISDRKTAEEGELYLRRLKDEAYIDIRLSDS</sequence>
<evidence type="ECO:0000313" key="9">
    <source>
        <dbReference type="EMBL" id="TVT59532.1"/>
    </source>
</evidence>
<comment type="caution">
    <text evidence="9">The sequence shown here is derived from an EMBL/GenBank/DDBJ whole genome shotgun (WGS) entry which is preliminary data.</text>
</comment>
<dbReference type="InterPro" id="IPR050280">
    <property type="entry name" value="OMP_Chaperone_SurA"/>
</dbReference>
<dbReference type="GO" id="GO:0006457">
    <property type="term" value="P:protein folding"/>
    <property type="evidence" value="ECO:0007669"/>
    <property type="project" value="UniProtKB-UniRule"/>
</dbReference>
<evidence type="ECO:0000313" key="10">
    <source>
        <dbReference type="Proteomes" id="UP000317355"/>
    </source>
</evidence>
<dbReference type="InterPro" id="IPR027304">
    <property type="entry name" value="Trigger_fact/SurA_dom_sf"/>
</dbReference>
<evidence type="ECO:0000259" key="8">
    <source>
        <dbReference type="PROSITE" id="PS50198"/>
    </source>
</evidence>
<dbReference type="Pfam" id="PF00639">
    <property type="entry name" value="Rotamase"/>
    <property type="match status" value="2"/>
</dbReference>
<comment type="subcellular location">
    <subcellularLocation>
        <location evidence="7">Periplasm</location>
    </subcellularLocation>
    <text evidence="7">Is capable of associating with the outer membrane.</text>
</comment>
<evidence type="ECO:0000256" key="4">
    <source>
        <dbReference type="ARBA" id="ARBA00023110"/>
    </source>
</evidence>
<feature type="chain" id="PRO_5022273628" description="Chaperone SurA" evidence="7">
    <location>
        <begin position="31"/>
        <end position="439"/>
    </location>
</feature>
<dbReference type="InterPro" id="IPR023034">
    <property type="entry name" value="PPIase_SurA"/>
</dbReference>
<dbReference type="InterPro" id="IPR015391">
    <property type="entry name" value="SurA_N"/>
</dbReference>
<dbReference type="STRING" id="1543721.AAY24_14155"/>
<protein>
    <recommendedName>
        <fullName evidence="7">Chaperone SurA</fullName>
    </recommendedName>
    <alternativeName>
        <fullName evidence="7">Peptidyl-prolyl cis-trans isomerase SurA</fullName>
        <shortName evidence="7">PPIase SurA</shortName>
        <ecNumber evidence="7">5.2.1.8</ecNumber>
    </alternativeName>
    <alternativeName>
        <fullName evidence="7">Rotamase SurA</fullName>
    </alternativeName>
</protein>
<keyword evidence="6 7" id="KW-0413">Isomerase</keyword>
<dbReference type="InterPro" id="IPR046357">
    <property type="entry name" value="PPIase_dom_sf"/>
</dbReference>
<evidence type="ECO:0000256" key="1">
    <source>
        <dbReference type="ARBA" id="ARBA00022729"/>
    </source>
</evidence>
<dbReference type="EMBL" id="VMRY01000003">
    <property type="protein sequence ID" value="TVT59532.1"/>
    <property type="molecule type" value="Genomic_DNA"/>
</dbReference>
<dbReference type="GO" id="GO:0042277">
    <property type="term" value="F:peptide binding"/>
    <property type="evidence" value="ECO:0007669"/>
    <property type="project" value="InterPro"/>
</dbReference>
<evidence type="ECO:0000256" key="3">
    <source>
        <dbReference type="ARBA" id="ARBA00022764"/>
    </source>
</evidence>
<dbReference type="AlphaFoldDB" id="A0A558DEY1"/>
<proteinExistence type="inferred from homology"/>
<dbReference type="Proteomes" id="UP000317355">
    <property type="component" value="Unassembled WGS sequence"/>
</dbReference>
<reference evidence="9 10" key="1">
    <citation type="submission" date="2019-07" db="EMBL/GenBank/DDBJ databases">
        <title>The pathways for chlorine oxyanion respiration interact through the shared metabolite chlorate.</title>
        <authorList>
            <person name="Barnum T.P."/>
            <person name="Cheng Y."/>
            <person name="Hill K.A."/>
            <person name="Lucas L.N."/>
            <person name="Carlson H.K."/>
            <person name="Coates J.D."/>
        </authorList>
    </citation>
    <scope>NUCLEOTIDE SEQUENCE [LARGE SCALE GENOMIC DNA]</scope>
    <source>
        <strain evidence="9">BK-3</strain>
    </source>
</reference>
<dbReference type="Gene3D" id="1.10.4030.10">
    <property type="entry name" value="Porin chaperone SurA, peptide-binding domain"/>
    <property type="match status" value="1"/>
</dbReference>
<evidence type="ECO:0000256" key="6">
    <source>
        <dbReference type="ARBA" id="ARBA00023235"/>
    </source>
</evidence>
<keyword evidence="1 7" id="KW-0732">Signal</keyword>
<dbReference type="GO" id="GO:0051082">
    <property type="term" value="F:unfolded protein binding"/>
    <property type="evidence" value="ECO:0007669"/>
    <property type="project" value="UniProtKB-UniRule"/>
</dbReference>
<comment type="function">
    <text evidence="7">Chaperone involved in the correct folding and assembly of outer membrane proteins. Recognizes specific patterns of aromatic residues and the orientation of their side chains, which are found more frequently in integral outer membrane proteins. May act in both early periplasmic and late outer membrane-associated steps of protein maturation.</text>
</comment>
<dbReference type="HAMAP" id="MF_01183">
    <property type="entry name" value="Chaperone_SurA"/>
    <property type="match status" value="1"/>
</dbReference>
<feature type="signal peptide" evidence="7">
    <location>
        <begin position="1"/>
        <end position="30"/>
    </location>
</feature>
<gene>
    <name evidence="7" type="primary">surA</name>
    <name evidence="9" type="ORF">FHK82_00690</name>
</gene>
<comment type="domain">
    <text evidence="7">The PPIase activity resides only in the second parvulin domain. The N-terminal region and the C-terminal tail are necessary and sufficient for the chaperone activity of SurA. The PPIase activity is dispensable for SurA to function as a chaperone. The N-terminal region and the C-terminal tail are also required for porin recognition.</text>
</comment>
<dbReference type="GO" id="GO:0003755">
    <property type="term" value="F:peptidyl-prolyl cis-trans isomerase activity"/>
    <property type="evidence" value="ECO:0007669"/>
    <property type="project" value="UniProtKB-UniRule"/>
</dbReference>
<dbReference type="PROSITE" id="PS50198">
    <property type="entry name" value="PPIC_PPIASE_2"/>
    <property type="match status" value="2"/>
</dbReference>
<comment type="catalytic activity">
    <reaction evidence="7">
        <text>[protein]-peptidylproline (omega=180) = [protein]-peptidylproline (omega=0)</text>
        <dbReference type="Rhea" id="RHEA:16237"/>
        <dbReference type="Rhea" id="RHEA-COMP:10747"/>
        <dbReference type="Rhea" id="RHEA-COMP:10748"/>
        <dbReference type="ChEBI" id="CHEBI:83833"/>
        <dbReference type="ChEBI" id="CHEBI:83834"/>
        <dbReference type="EC" id="5.2.1.8"/>
    </reaction>
</comment>
<dbReference type="PANTHER" id="PTHR47637">
    <property type="entry name" value="CHAPERONE SURA"/>
    <property type="match status" value="1"/>
</dbReference>
<evidence type="ECO:0000256" key="2">
    <source>
        <dbReference type="ARBA" id="ARBA00022737"/>
    </source>
</evidence>
<dbReference type="Pfam" id="PF09312">
    <property type="entry name" value="SurA_N"/>
    <property type="match status" value="1"/>
</dbReference>
<dbReference type="EC" id="5.2.1.8" evidence="7"/>
<dbReference type="SUPFAM" id="SSF109998">
    <property type="entry name" value="Triger factor/SurA peptide-binding domain-like"/>
    <property type="match status" value="1"/>
</dbReference>
<evidence type="ECO:0000256" key="5">
    <source>
        <dbReference type="ARBA" id="ARBA00023186"/>
    </source>
</evidence>
<feature type="domain" description="PpiC" evidence="8">
    <location>
        <begin position="292"/>
        <end position="391"/>
    </location>
</feature>
<dbReference type="GO" id="GO:0043165">
    <property type="term" value="P:Gram-negative-bacterium-type cell outer membrane assembly"/>
    <property type="evidence" value="ECO:0007669"/>
    <property type="project" value="InterPro"/>
</dbReference>
<dbReference type="InterPro" id="IPR023058">
    <property type="entry name" value="PPIase_PpiC_CS"/>
</dbReference>
<keyword evidence="5 7" id="KW-0143">Chaperone</keyword>
<dbReference type="InterPro" id="IPR000297">
    <property type="entry name" value="PPIase_PpiC"/>
</dbReference>
<dbReference type="Gene3D" id="3.10.50.40">
    <property type="match status" value="2"/>
</dbReference>
<dbReference type="GO" id="GO:0030288">
    <property type="term" value="C:outer membrane-bounded periplasmic space"/>
    <property type="evidence" value="ECO:0007669"/>
    <property type="project" value="InterPro"/>
</dbReference>
<name>A0A558DEY1_9GAMM</name>
<dbReference type="SUPFAM" id="SSF54534">
    <property type="entry name" value="FKBP-like"/>
    <property type="match status" value="2"/>
</dbReference>
<keyword evidence="3 7" id="KW-0574">Periplasm</keyword>
<evidence type="ECO:0000256" key="7">
    <source>
        <dbReference type="HAMAP-Rule" id="MF_01183"/>
    </source>
</evidence>
<keyword evidence="4 7" id="KW-0697">Rotamase</keyword>
<keyword evidence="2 7" id="KW-0677">Repeat</keyword>
<accession>A0A558DEY1</accession>
<feature type="domain" description="PpiC" evidence="8">
    <location>
        <begin position="182"/>
        <end position="283"/>
    </location>
</feature>
<organism evidence="9 10">
    <name type="scientific">Sedimenticola thiotaurini</name>
    <dbReference type="NCBI Taxonomy" id="1543721"/>
    <lineage>
        <taxon>Bacteria</taxon>
        <taxon>Pseudomonadati</taxon>
        <taxon>Pseudomonadota</taxon>
        <taxon>Gammaproteobacteria</taxon>
        <taxon>Chromatiales</taxon>
        <taxon>Sedimenticolaceae</taxon>
        <taxon>Sedimenticola</taxon>
    </lineage>
</organism>